<evidence type="ECO:0000313" key="1">
    <source>
        <dbReference type="EMBL" id="DAD82322.1"/>
    </source>
</evidence>
<protein>
    <submittedName>
        <fullName evidence="1">Uncharacterized protein</fullName>
    </submittedName>
</protein>
<dbReference type="EMBL" id="BK014916">
    <property type="protein sequence ID" value="DAD82322.1"/>
    <property type="molecule type" value="Genomic_DNA"/>
</dbReference>
<reference evidence="1" key="1">
    <citation type="journal article" date="2021" name="Proc. Natl. Acad. Sci. U.S.A.">
        <title>A Catalog of Tens of Thousands of Viruses from Human Metagenomes Reveals Hidden Associations with Chronic Diseases.</title>
        <authorList>
            <person name="Tisza M.J."/>
            <person name="Buck C.B."/>
        </authorList>
    </citation>
    <scope>NUCLEOTIDE SEQUENCE</scope>
    <source>
        <strain evidence="1">CtcfK29</strain>
    </source>
</reference>
<name>A0A8S5MJB1_9CAUD</name>
<proteinExistence type="predicted"/>
<sequence length="33" mass="4014">MTAKYNTRLRRVSPYSPWLKQRNPLNNIKILIK</sequence>
<organism evidence="1">
    <name type="scientific">CrAss-like virus sp. ctcfK29</name>
    <dbReference type="NCBI Taxonomy" id="2826827"/>
    <lineage>
        <taxon>Viruses</taxon>
        <taxon>Duplodnaviria</taxon>
        <taxon>Heunggongvirae</taxon>
        <taxon>Uroviricota</taxon>
        <taxon>Caudoviricetes</taxon>
        <taxon>Crassvirales</taxon>
    </lineage>
</organism>
<accession>A0A8S5MJB1</accession>